<proteinExistence type="predicted"/>
<feature type="domain" description="Integral membrane bound transporter" evidence="6">
    <location>
        <begin position="188"/>
        <end position="308"/>
    </location>
</feature>
<feature type="transmembrane region" description="Helical" evidence="5">
    <location>
        <begin position="39"/>
        <end position="72"/>
    </location>
</feature>
<keyword evidence="2 5" id="KW-0812">Transmembrane</keyword>
<organism evidence="7 8">
    <name type="scientific">Branchiibius hedensis</name>
    <dbReference type="NCBI Taxonomy" id="672460"/>
    <lineage>
        <taxon>Bacteria</taxon>
        <taxon>Bacillati</taxon>
        <taxon>Actinomycetota</taxon>
        <taxon>Actinomycetes</taxon>
        <taxon>Micrococcales</taxon>
        <taxon>Dermacoccaceae</taxon>
        <taxon>Branchiibius</taxon>
    </lineage>
</organism>
<evidence type="ECO:0000256" key="5">
    <source>
        <dbReference type="SAM" id="Phobius"/>
    </source>
</evidence>
<evidence type="ECO:0000256" key="2">
    <source>
        <dbReference type="ARBA" id="ARBA00022692"/>
    </source>
</evidence>
<dbReference type="Proteomes" id="UP000250028">
    <property type="component" value="Unassembled WGS sequence"/>
</dbReference>
<feature type="transmembrane region" description="Helical" evidence="5">
    <location>
        <begin position="79"/>
        <end position="96"/>
    </location>
</feature>
<dbReference type="GO" id="GO:0016020">
    <property type="term" value="C:membrane"/>
    <property type="evidence" value="ECO:0007669"/>
    <property type="project" value="UniProtKB-SubCell"/>
</dbReference>
<evidence type="ECO:0000259" key="6">
    <source>
        <dbReference type="Pfam" id="PF13515"/>
    </source>
</evidence>
<dbReference type="OrthoDB" id="5147003at2"/>
<name>A0A2Y9A0X8_9MICO</name>
<evidence type="ECO:0000313" key="8">
    <source>
        <dbReference type="Proteomes" id="UP000250028"/>
    </source>
</evidence>
<evidence type="ECO:0000313" key="7">
    <source>
        <dbReference type="EMBL" id="SSA36159.1"/>
    </source>
</evidence>
<dbReference type="InterPro" id="IPR049453">
    <property type="entry name" value="Memb_transporter_dom"/>
</dbReference>
<dbReference type="Pfam" id="PF13515">
    <property type="entry name" value="FUSC_2"/>
    <property type="match status" value="1"/>
</dbReference>
<feature type="transmembrane region" description="Helical" evidence="5">
    <location>
        <begin position="229"/>
        <end position="261"/>
    </location>
</feature>
<dbReference type="AlphaFoldDB" id="A0A2Y9A0X8"/>
<accession>A0A2Y9A0X8</accession>
<reference evidence="8" key="1">
    <citation type="submission" date="2016-10" db="EMBL/GenBank/DDBJ databases">
        <authorList>
            <person name="Varghese N."/>
            <person name="Submissions S."/>
        </authorList>
    </citation>
    <scope>NUCLEOTIDE SEQUENCE [LARGE SCALE GENOMIC DNA]</scope>
    <source>
        <strain evidence="8">DSM 22951</strain>
    </source>
</reference>
<keyword evidence="8" id="KW-1185">Reference proteome</keyword>
<evidence type="ECO:0000256" key="4">
    <source>
        <dbReference type="ARBA" id="ARBA00023136"/>
    </source>
</evidence>
<feature type="transmembrane region" description="Helical" evidence="5">
    <location>
        <begin position="164"/>
        <end position="184"/>
    </location>
</feature>
<evidence type="ECO:0000256" key="3">
    <source>
        <dbReference type="ARBA" id="ARBA00022989"/>
    </source>
</evidence>
<gene>
    <name evidence="7" type="ORF">SAMN04489750_3541</name>
</gene>
<keyword evidence="3 5" id="KW-1133">Transmembrane helix</keyword>
<sequence>MALTTTPRAVIRYAAGILLCLAPLFIVFASPARGDATLVYVGVLPTFVSLICGPLVALAVAFATAAAVYVGLLVSPHAALAAAFMALLALVVAWSYRRGWEVPATYVATQAALATIAAPHVSMLQDYSAHAVPAAAAAAGFVLFGGVWVAVVGYFLLGDLEQPATPVTTHLVTFGLVLAVLVAIETYAAIAWVPGTHVWWVVLTTLIVLSPDQKHSMSRSLERAGGTVLGALVATLVVTWLGTGTTLRVVGIAAALLTAVAYVSARYWIFAGLLTFALVVLTMPADRVIHSSADRIGYTVIAAVIAVATSAALSRLFARYPDLP</sequence>
<dbReference type="EMBL" id="UESZ01000001">
    <property type="protein sequence ID" value="SSA36159.1"/>
    <property type="molecule type" value="Genomic_DNA"/>
</dbReference>
<comment type="subcellular location">
    <subcellularLocation>
        <location evidence="1">Membrane</location>
        <topology evidence="1">Multi-pass membrane protein</topology>
    </subcellularLocation>
</comment>
<feature type="transmembrane region" description="Helical" evidence="5">
    <location>
        <begin position="296"/>
        <end position="318"/>
    </location>
</feature>
<protein>
    <submittedName>
        <fullName evidence="7">Fusaric acid resistance protein-like</fullName>
    </submittedName>
</protein>
<keyword evidence="4 5" id="KW-0472">Membrane</keyword>
<evidence type="ECO:0000256" key="1">
    <source>
        <dbReference type="ARBA" id="ARBA00004141"/>
    </source>
</evidence>
<feature type="transmembrane region" description="Helical" evidence="5">
    <location>
        <begin position="267"/>
        <end position="284"/>
    </location>
</feature>
<feature type="transmembrane region" description="Helical" evidence="5">
    <location>
        <begin position="131"/>
        <end position="157"/>
    </location>
</feature>
<dbReference type="RefSeq" id="WP_109687927.1">
    <property type="nucleotide sequence ID" value="NZ_QGDN01000001.1"/>
</dbReference>